<evidence type="ECO:0000256" key="1">
    <source>
        <dbReference type="SAM" id="Phobius"/>
    </source>
</evidence>
<sequence>MERISIGDFMNGNYSSRNENTILRSFMRIVIMIVLTFVAYDLIGIGLSIMKNIIVGINAV</sequence>
<keyword evidence="1" id="KW-0472">Membrane</keyword>
<keyword evidence="1" id="KW-0812">Transmembrane</keyword>
<keyword evidence="1" id="KW-1133">Transmembrane helix</keyword>
<proteinExistence type="predicted"/>
<gene>
    <name evidence="2" type="ORF">vBBcoS136_00092</name>
</gene>
<keyword evidence="3" id="KW-1185">Reference proteome</keyword>
<evidence type="ECO:0000313" key="3">
    <source>
        <dbReference type="Proteomes" id="UP000274199"/>
    </source>
</evidence>
<dbReference type="EMBL" id="MH884508">
    <property type="protein sequence ID" value="AYP68224.1"/>
    <property type="molecule type" value="Genomic_DNA"/>
</dbReference>
<reference evidence="2 3" key="1">
    <citation type="submission" date="2018-09" db="EMBL/GenBank/DDBJ databases">
        <title>Comparative Genomic Analysis of Eight Novel Haloalkaliphilic Bacteriophages from Lake Elmenteita, Kenya.</title>
        <authorList>
            <person name="Akhwale J.K."/>
        </authorList>
    </citation>
    <scope>NUCLEOTIDE SEQUENCE [LARGE SCALE GENOMIC DNA]</scope>
</reference>
<dbReference type="Proteomes" id="UP000274199">
    <property type="component" value="Segment"/>
</dbReference>
<protein>
    <submittedName>
        <fullName evidence="2">Uncharacterized protein</fullName>
    </submittedName>
</protein>
<accession>A0A3G3BVH0</accession>
<name>A0A3G3BVH0_9CAUD</name>
<evidence type="ECO:0000313" key="2">
    <source>
        <dbReference type="EMBL" id="AYP68224.1"/>
    </source>
</evidence>
<feature type="transmembrane region" description="Helical" evidence="1">
    <location>
        <begin position="25"/>
        <end position="43"/>
    </location>
</feature>
<organism evidence="2 3">
    <name type="scientific">Bacillus phage vB_BcoS-136</name>
    <dbReference type="NCBI Taxonomy" id="2419619"/>
    <lineage>
        <taxon>Viruses</taxon>
        <taxon>Duplodnaviria</taxon>
        <taxon>Heunggongvirae</taxon>
        <taxon>Uroviricota</taxon>
        <taxon>Caudoviricetes</taxon>
        <taxon>Heleneionescovirinae</taxon>
        <taxon>Kenyattavirus</taxon>
        <taxon>Kenyattavirus kv136</taxon>
    </lineage>
</organism>